<comment type="caution">
    <text evidence="1">The sequence shown here is derived from an EMBL/GenBank/DDBJ whole genome shotgun (WGS) entry which is preliminary data.</text>
</comment>
<proteinExistence type="predicted"/>
<dbReference type="AlphaFoldDB" id="A0A7C4XKA8"/>
<evidence type="ECO:0000313" key="1">
    <source>
        <dbReference type="EMBL" id="HGV97237.1"/>
    </source>
</evidence>
<reference evidence="1" key="1">
    <citation type="journal article" date="2020" name="mSystems">
        <title>Genome- and Community-Level Interaction Insights into Carbon Utilization and Element Cycling Functions of Hydrothermarchaeota in Hydrothermal Sediment.</title>
        <authorList>
            <person name="Zhou Z."/>
            <person name="Liu Y."/>
            <person name="Xu W."/>
            <person name="Pan J."/>
            <person name="Luo Z.H."/>
            <person name="Li M."/>
        </authorList>
    </citation>
    <scope>NUCLEOTIDE SEQUENCE [LARGE SCALE GENOMIC DNA]</scope>
    <source>
        <strain evidence="1">SpSt-774</strain>
    </source>
</reference>
<organism evidence="1">
    <name type="scientific">candidate division WOR-3 bacterium</name>
    <dbReference type="NCBI Taxonomy" id="2052148"/>
    <lineage>
        <taxon>Bacteria</taxon>
        <taxon>Bacteria division WOR-3</taxon>
    </lineage>
</organism>
<sequence>MKKLIFFISIFAYGQSIIPIKSYFGLNAGINYSIFDPVDEGGNYSGTGLGAGMSLGLEVLNLLCLQVSPSFRTTSFNRTIVNAKMGANYKNFYLPFEFLLKAGMMPVVSPYLGLGIAENYQLSGEAYLENISTNIEDLENDTYFLCLLGTEIKLIKLKISPNFRFGYNLTADDPDTQNRSEKNYEFDFTLGFYYSP</sequence>
<accession>A0A7C4XKA8</accession>
<evidence type="ECO:0008006" key="2">
    <source>
        <dbReference type="Google" id="ProtNLM"/>
    </source>
</evidence>
<protein>
    <recommendedName>
        <fullName evidence="2">Outer membrane protein beta-barrel domain-containing protein</fullName>
    </recommendedName>
</protein>
<name>A0A7C4XKA8_UNCW3</name>
<dbReference type="EMBL" id="DTGZ01000053">
    <property type="protein sequence ID" value="HGV97237.1"/>
    <property type="molecule type" value="Genomic_DNA"/>
</dbReference>
<gene>
    <name evidence="1" type="ORF">ENV60_02945</name>
</gene>